<reference evidence="7 8" key="1">
    <citation type="submission" date="2023-09" db="EMBL/GenBank/DDBJ databases">
        <title>Nesidiocoris tenuis whole genome shotgun sequence.</title>
        <authorList>
            <person name="Shibata T."/>
            <person name="Shimoda M."/>
            <person name="Kobayashi T."/>
            <person name="Uehara T."/>
        </authorList>
    </citation>
    <scope>NUCLEOTIDE SEQUENCE [LARGE SCALE GENOMIC DNA]</scope>
    <source>
        <strain evidence="7 8">Japan</strain>
    </source>
</reference>
<evidence type="ECO:0000256" key="2">
    <source>
        <dbReference type="ARBA" id="ARBA00022679"/>
    </source>
</evidence>
<organism evidence="7 8">
    <name type="scientific">Nesidiocoris tenuis</name>
    <dbReference type="NCBI Taxonomy" id="355587"/>
    <lineage>
        <taxon>Eukaryota</taxon>
        <taxon>Metazoa</taxon>
        <taxon>Ecdysozoa</taxon>
        <taxon>Arthropoda</taxon>
        <taxon>Hexapoda</taxon>
        <taxon>Insecta</taxon>
        <taxon>Pterygota</taxon>
        <taxon>Neoptera</taxon>
        <taxon>Paraneoptera</taxon>
        <taxon>Hemiptera</taxon>
        <taxon>Heteroptera</taxon>
        <taxon>Panheteroptera</taxon>
        <taxon>Cimicomorpha</taxon>
        <taxon>Miridae</taxon>
        <taxon>Dicyphina</taxon>
        <taxon>Nesidiocoris</taxon>
    </lineage>
</organism>
<keyword evidence="3 5" id="KW-0732">Signal</keyword>
<comment type="similarity">
    <text evidence="1">Belongs to the sulfotransferase 1 family.</text>
</comment>
<evidence type="ECO:0000256" key="3">
    <source>
        <dbReference type="ARBA" id="ARBA00022729"/>
    </source>
</evidence>
<evidence type="ECO:0000256" key="4">
    <source>
        <dbReference type="ARBA" id="ARBA00023180"/>
    </source>
</evidence>
<evidence type="ECO:0000313" key="8">
    <source>
        <dbReference type="Proteomes" id="UP001307889"/>
    </source>
</evidence>
<sequence>MHCPSLYSVLLSWFVFGTVASLKCYHCNSTNIDSRPKCDRIFWKQMDSKERDDLIIDCPLKLSSFCVVVRNTSKVEGVKKPVVETIRGCFGEKDMAGTVVHAGCVGSSIHEDICLCSDDLCNEFGVVIGGLGLGDGERQEDCGLCTSSGLREFSSDLPIISEDTQNHKMGVLTELMDNDPTVQYMAAHAEGGTPVSDMRFFPEKCMLPRFYLANVDKIKKFECRSDDVWIVTYPKCGTTWTQEMVWMMKNQYDFKMSHEVNAFYRVPFLEYHSLQNPNKPMNEMAKICATDLLKNRPSPRVIKSHLTVSLLPSQLWTVRPKIIYVYRNPKDVAVSFYHHFQLLENYTGTQEEFVNAFLEGKVLYGSFWGNVLPFWELRHEPNVLFITFEDLKKDLKAVTSKVANFIDAKIPQDVEDCFYDHLSFGSMAKNPGVNFESIINNERLKNKKHMRFIRKGETGAWKESLTSEQIRAFDEWSKKAIAGTDFPYYY</sequence>
<evidence type="ECO:0000313" key="7">
    <source>
        <dbReference type="EMBL" id="BET01271.1"/>
    </source>
</evidence>
<dbReference type="CDD" id="cd00117">
    <property type="entry name" value="TFP"/>
    <property type="match status" value="1"/>
</dbReference>
<gene>
    <name evidence="7" type="ORF">NTJ_14087</name>
</gene>
<accession>A0ABN7BA66</accession>
<feature type="domain" description="Sulfotransferase" evidence="6">
    <location>
        <begin position="226"/>
        <end position="484"/>
    </location>
</feature>
<proteinExistence type="inferred from homology"/>
<evidence type="ECO:0000256" key="5">
    <source>
        <dbReference type="SAM" id="SignalP"/>
    </source>
</evidence>
<keyword evidence="8" id="KW-1185">Reference proteome</keyword>
<name>A0ABN7BA66_9HEMI</name>
<dbReference type="InterPro" id="IPR027417">
    <property type="entry name" value="P-loop_NTPase"/>
</dbReference>
<dbReference type="SUPFAM" id="SSF52540">
    <property type="entry name" value="P-loop containing nucleoside triphosphate hydrolases"/>
    <property type="match status" value="1"/>
</dbReference>
<protein>
    <submittedName>
        <fullName evidence="7">Sulfotransferase domain</fullName>
    </submittedName>
</protein>
<dbReference type="EMBL" id="AP028920">
    <property type="protein sequence ID" value="BET01271.1"/>
    <property type="molecule type" value="Genomic_DNA"/>
</dbReference>
<dbReference type="InterPro" id="IPR031424">
    <property type="entry name" value="QVR-like"/>
</dbReference>
<dbReference type="Gene3D" id="3.40.50.300">
    <property type="entry name" value="P-loop containing nucleotide triphosphate hydrolases"/>
    <property type="match status" value="1"/>
</dbReference>
<feature type="signal peptide" evidence="5">
    <location>
        <begin position="1"/>
        <end position="20"/>
    </location>
</feature>
<keyword evidence="4" id="KW-0325">Glycoprotein</keyword>
<dbReference type="InterPro" id="IPR000863">
    <property type="entry name" value="Sulfotransferase_dom"/>
</dbReference>
<dbReference type="Proteomes" id="UP001307889">
    <property type="component" value="Chromosome 12"/>
</dbReference>
<dbReference type="Pfam" id="PF17064">
    <property type="entry name" value="QVR"/>
    <property type="match status" value="1"/>
</dbReference>
<feature type="chain" id="PRO_5046262461" evidence="5">
    <location>
        <begin position="21"/>
        <end position="490"/>
    </location>
</feature>
<evidence type="ECO:0000256" key="1">
    <source>
        <dbReference type="ARBA" id="ARBA00005771"/>
    </source>
</evidence>
<dbReference type="PANTHER" id="PTHR11783">
    <property type="entry name" value="SULFOTRANSFERASE SULT"/>
    <property type="match status" value="1"/>
</dbReference>
<dbReference type="Pfam" id="PF00685">
    <property type="entry name" value="Sulfotransfer_1"/>
    <property type="match status" value="1"/>
</dbReference>
<keyword evidence="2" id="KW-0808">Transferase</keyword>
<evidence type="ECO:0000259" key="6">
    <source>
        <dbReference type="Pfam" id="PF00685"/>
    </source>
</evidence>